<evidence type="ECO:0000313" key="1">
    <source>
        <dbReference type="EMBL" id="KAI9913890.1"/>
    </source>
</evidence>
<evidence type="ECO:0000313" key="2">
    <source>
        <dbReference type="Proteomes" id="UP001163321"/>
    </source>
</evidence>
<sequence>MGLERPQLHWILASVYPLHLFLEQRDLISQLLTISLFFAGSGGSSSRQLGNGIANGMSNRAERRRHKTNGYSLFGFHEPLSPSKHLQH</sequence>
<dbReference type="Proteomes" id="UP001163321">
    <property type="component" value="Chromosome 4"/>
</dbReference>
<protein>
    <submittedName>
        <fullName evidence="1">Uncharacterized protein</fullName>
    </submittedName>
</protein>
<dbReference type="EMBL" id="CM047583">
    <property type="protein sequence ID" value="KAI9913890.1"/>
    <property type="molecule type" value="Genomic_DNA"/>
</dbReference>
<proteinExistence type="predicted"/>
<comment type="caution">
    <text evidence="1">The sequence shown here is derived from an EMBL/GenBank/DDBJ whole genome shotgun (WGS) entry which is preliminary data.</text>
</comment>
<organism evidence="1 2">
    <name type="scientific">Peronosclerospora sorghi</name>
    <dbReference type="NCBI Taxonomy" id="230839"/>
    <lineage>
        <taxon>Eukaryota</taxon>
        <taxon>Sar</taxon>
        <taxon>Stramenopiles</taxon>
        <taxon>Oomycota</taxon>
        <taxon>Peronosporomycetes</taxon>
        <taxon>Peronosporales</taxon>
        <taxon>Peronosporaceae</taxon>
        <taxon>Peronosclerospora</taxon>
    </lineage>
</organism>
<keyword evidence="2" id="KW-1185">Reference proteome</keyword>
<accession>A0ACC0W5H6</accession>
<gene>
    <name evidence="1" type="ORF">PsorP6_005000</name>
</gene>
<name>A0ACC0W5H6_9STRA</name>
<reference evidence="1 2" key="1">
    <citation type="journal article" date="2022" name="bioRxiv">
        <title>The genome of the oomycete Peronosclerospora sorghi, a cosmopolitan pathogen of maize and sorghum, is inflated with dispersed pseudogenes.</title>
        <authorList>
            <person name="Fletcher K."/>
            <person name="Martin F."/>
            <person name="Isakeit T."/>
            <person name="Cavanaugh K."/>
            <person name="Magill C."/>
            <person name="Michelmore R."/>
        </authorList>
    </citation>
    <scope>NUCLEOTIDE SEQUENCE [LARGE SCALE GENOMIC DNA]</scope>
    <source>
        <strain evidence="1">P6</strain>
    </source>
</reference>